<dbReference type="AlphaFoldDB" id="A0A8S1BUQ2"/>
<comment type="caution">
    <text evidence="3">The sequence shown here is derived from an EMBL/GenBank/DDBJ whole genome shotgun (WGS) entry which is preliminary data.</text>
</comment>
<dbReference type="PROSITE" id="PS00028">
    <property type="entry name" value="ZINC_FINGER_C2H2_1"/>
    <property type="match status" value="2"/>
</dbReference>
<evidence type="ECO:0000259" key="2">
    <source>
        <dbReference type="PROSITE" id="PS50157"/>
    </source>
</evidence>
<dbReference type="InterPro" id="IPR013087">
    <property type="entry name" value="Znf_C2H2_type"/>
</dbReference>
<accession>A0A8S1BUQ2</accession>
<keyword evidence="1" id="KW-0862">Zinc</keyword>
<proteinExistence type="predicted"/>
<sequence length="327" mass="37130">MKVTINSFHRTMQIPILPESISFFKKFCVVGWDEILGFLHELERCNICGRRLSKKVSLAKHIQNTHANETGLFNCLKCSEVVKGVAMLKYHKCSVKCNVLKIAKKRKSVCLLVFFPAVTQHPTISTITPPLEHPRVIFERAAALRNNFDAIIFIFMETPPIKMYLGSIEKSSLLYANVCVSCASDTRLKAIIMPRSLHPFMEKLLPSSSCEGTIGFYYARINKCNICGVQYFARKSLWIHLQEAHANLPALLTCSICLEEIDLRDHEIKSLALKCHKCLVKYSNTPANFAPPQIASSFTRRGRNCFLIFTKTICGMRSLKPLRELEN</sequence>
<evidence type="ECO:0000256" key="1">
    <source>
        <dbReference type="PROSITE-ProRule" id="PRU00042"/>
    </source>
</evidence>
<dbReference type="PROSITE" id="PS50157">
    <property type="entry name" value="ZINC_FINGER_C2H2_2"/>
    <property type="match status" value="1"/>
</dbReference>
<keyword evidence="4" id="KW-1185">Reference proteome</keyword>
<keyword evidence="1" id="KW-0863">Zinc-finger</keyword>
<reference evidence="3 4" key="1">
    <citation type="submission" date="2020-04" db="EMBL/GenBank/DDBJ databases">
        <authorList>
            <person name="Alioto T."/>
            <person name="Alioto T."/>
            <person name="Gomez Garrido J."/>
        </authorList>
    </citation>
    <scope>NUCLEOTIDE SEQUENCE [LARGE SCALE GENOMIC DNA]</scope>
</reference>
<gene>
    <name evidence="3" type="ORF">CLODIP_2_CD08876</name>
</gene>
<evidence type="ECO:0000313" key="4">
    <source>
        <dbReference type="Proteomes" id="UP000494165"/>
    </source>
</evidence>
<protein>
    <recommendedName>
        <fullName evidence="2">C2H2-type domain-containing protein</fullName>
    </recommendedName>
</protein>
<name>A0A8S1BUQ2_9INSE</name>
<organism evidence="3 4">
    <name type="scientific">Cloeon dipterum</name>
    <dbReference type="NCBI Taxonomy" id="197152"/>
    <lineage>
        <taxon>Eukaryota</taxon>
        <taxon>Metazoa</taxon>
        <taxon>Ecdysozoa</taxon>
        <taxon>Arthropoda</taxon>
        <taxon>Hexapoda</taxon>
        <taxon>Insecta</taxon>
        <taxon>Pterygota</taxon>
        <taxon>Palaeoptera</taxon>
        <taxon>Ephemeroptera</taxon>
        <taxon>Pisciforma</taxon>
        <taxon>Baetidae</taxon>
        <taxon>Cloeon</taxon>
    </lineage>
</organism>
<dbReference type="Proteomes" id="UP000494165">
    <property type="component" value="Unassembled WGS sequence"/>
</dbReference>
<evidence type="ECO:0000313" key="3">
    <source>
        <dbReference type="EMBL" id="CAB3360308.1"/>
    </source>
</evidence>
<keyword evidence="1" id="KW-0479">Metal-binding</keyword>
<dbReference type="EMBL" id="CADEPI010000003">
    <property type="protein sequence ID" value="CAB3360308.1"/>
    <property type="molecule type" value="Genomic_DNA"/>
</dbReference>
<dbReference type="Gene3D" id="3.30.160.60">
    <property type="entry name" value="Classic Zinc Finger"/>
    <property type="match status" value="1"/>
</dbReference>
<dbReference type="GO" id="GO:0008270">
    <property type="term" value="F:zinc ion binding"/>
    <property type="evidence" value="ECO:0007669"/>
    <property type="project" value="UniProtKB-KW"/>
</dbReference>
<dbReference type="SMART" id="SM00355">
    <property type="entry name" value="ZnF_C2H2"/>
    <property type="match status" value="2"/>
</dbReference>
<feature type="domain" description="C2H2-type" evidence="2">
    <location>
        <begin position="43"/>
        <end position="71"/>
    </location>
</feature>